<gene>
    <name evidence="1" type="ORF">YALI1_D05008g</name>
</gene>
<protein>
    <submittedName>
        <fullName evidence="1">Uncharacterized protein</fullName>
    </submittedName>
</protein>
<dbReference type="AlphaFoldDB" id="A0A1D8ND37"/>
<dbReference type="EMBL" id="CP017556">
    <property type="protein sequence ID" value="AOW03550.1"/>
    <property type="molecule type" value="Genomic_DNA"/>
</dbReference>
<sequence length="89" mass="9630">MDYRKTHIFDAIITSVSTTTAGAITARTVTAMVTSATTGLVALADKYARIRLLPAGNFSSKQEEATRDFSLSLDPSPYALMIVTIYLLI</sequence>
<dbReference type="VEuPathDB" id="FungiDB:YALI1_D05008g"/>
<dbReference type="Proteomes" id="UP000182444">
    <property type="component" value="Chromosome 1D"/>
</dbReference>
<reference evidence="1 2" key="1">
    <citation type="journal article" date="2016" name="PLoS ONE">
        <title>Sequence Assembly of Yarrowia lipolytica Strain W29/CLIB89 Shows Transposable Element Diversity.</title>
        <authorList>
            <person name="Magnan C."/>
            <person name="Yu J."/>
            <person name="Chang I."/>
            <person name="Jahn E."/>
            <person name="Kanomata Y."/>
            <person name="Wu J."/>
            <person name="Zeller M."/>
            <person name="Oakes M."/>
            <person name="Baldi P."/>
            <person name="Sandmeyer S."/>
        </authorList>
    </citation>
    <scope>NUCLEOTIDE SEQUENCE [LARGE SCALE GENOMIC DNA]</scope>
    <source>
        <strain evidence="2">CLIB89(W29)</strain>
    </source>
</reference>
<name>A0A1D8ND37_YARLL</name>
<dbReference type="GeneID" id="94583219"/>
<evidence type="ECO:0000313" key="2">
    <source>
        <dbReference type="Proteomes" id="UP000182444"/>
    </source>
</evidence>
<proteinExistence type="predicted"/>
<evidence type="ECO:0000313" key="1">
    <source>
        <dbReference type="EMBL" id="AOW03550.1"/>
    </source>
</evidence>
<organism evidence="1 2">
    <name type="scientific">Yarrowia lipolytica</name>
    <name type="common">Candida lipolytica</name>
    <dbReference type="NCBI Taxonomy" id="4952"/>
    <lineage>
        <taxon>Eukaryota</taxon>
        <taxon>Fungi</taxon>
        <taxon>Dikarya</taxon>
        <taxon>Ascomycota</taxon>
        <taxon>Saccharomycotina</taxon>
        <taxon>Dipodascomycetes</taxon>
        <taxon>Dipodascales</taxon>
        <taxon>Dipodascales incertae sedis</taxon>
        <taxon>Yarrowia</taxon>
    </lineage>
</organism>
<dbReference type="RefSeq" id="XP_068138702.1">
    <property type="nucleotide sequence ID" value="XM_068282601.1"/>
</dbReference>
<accession>A0A1D8ND37</accession>